<dbReference type="Gene3D" id="1.10.600.10">
    <property type="entry name" value="Farnesyl Diphosphate Synthase"/>
    <property type="match status" value="1"/>
</dbReference>
<evidence type="ECO:0000313" key="3">
    <source>
        <dbReference type="Proteomes" id="UP000294325"/>
    </source>
</evidence>
<dbReference type="Pfam" id="PF00494">
    <property type="entry name" value="SQS_PSY"/>
    <property type="match status" value="1"/>
</dbReference>
<dbReference type="KEGG" id="nwr:E3U44_16805"/>
<evidence type="ECO:0000313" key="2">
    <source>
        <dbReference type="EMBL" id="QBQ55985.1"/>
    </source>
</evidence>
<dbReference type="InterPro" id="IPR008949">
    <property type="entry name" value="Isoprenoid_synthase_dom_sf"/>
</dbReference>
<dbReference type="CDD" id="cd00683">
    <property type="entry name" value="Trans_IPPS_HH"/>
    <property type="match status" value="1"/>
</dbReference>
<name>A0A4V1AWA8_9GAMM</name>
<dbReference type="PANTHER" id="PTHR11626">
    <property type="entry name" value="FARNESYL-DIPHOSPHATE FARNESYLTRANSFERASE"/>
    <property type="match status" value="1"/>
</dbReference>
<dbReference type="InterPro" id="IPR033904">
    <property type="entry name" value="Trans_IPPS_HH"/>
</dbReference>
<dbReference type="PANTHER" id="PTHR11626:SF2">
    <property type="entry name" value="SQUALENE SYNTHASE"/>
    <property type="match status" value="1"/>
</dbReference>
<dbReference type="GO" id="GO:0051996">
    <property type="term" value="F:squalene synthase [NAD(P)H] activity"/>
    <property type="evidence" value="ECO:0007669"/>
    <property type="project" value="InterPro"/>
</dbReference>
<keyword evidence="3" id="KW-1185">Reference proteome</keyword>
<evidence type="ECO:0000256" key="1">
    <source>
        <dbReference type="ARBA" id="ARBA00022679"/>
    </source>
</evidence>
<accession>A0A4V1AWA8</accession>
<reference evidence="2 3" key="1">
    <citation type="submission" date="2019-03" db="EMBL/GenBank/DDBJ databases">
        <title>The genome sequence of Nitrosococcus wardiae strain D1FHST reveals the archetypal metabolic capacity of ammonia-oxidizing Gammaproteobacteria.</title>
        <authorList>
            <person name="Wang L."/>
            <person name="Lim C.K."/>
            <person name="Hanson T.E."/>
            <person name="Dang H."/>
            <person name="Klotz M.G."/>
        </authorList>
    </citation>
    <scope>NUCLEOTIDE SEQUENCE [LARGE SCALE GENOMIC DNA]</scope>
    <source>
        <strain evidence="2 3">D1FHS</strain>
    </source>
</reference>
<dbReference type="SFLD" id="SFLDS00005">
    <property type="entry name" value="Isoprenoid_Synthase_Type_I"/>
    <property type="match status" value="1"/>
</dbReference>
<sequence length="366" mass="41333">MMGSYNISCYSIDKAYQDYILPGVSRTFALTIPQLPPELQEVVANGYLLCRIADTIEDEPSLTLDQKKFFSNTFIAVVAGQASAKFFARALYPLISEHTLTTERELIQNAPRIIRITHSFTPRQRAALERCVRIMCDGMPRFQNTASLRGLADMETMDRYCYFVAGVVGEMLTELFCDYSPGANRNREALHSLMISFGQGLQMTNILKDIWDDRKREICWLPRSIFEQAGFDLDTLTPGHYQPAFGDGLQHLIGIAHAHLRNALTYTLLIPPNEVGIRRFCLWAIGMAILTLRKLHRHRDFSASQQVKISRRSVKTTILLTSIAASHDKVLTFLFNLAAKGVPFIPLETTRKDSKTTPVLQASPEK</sequence>
<protein>
    <submittedName>
        <fullName evidence="2">Squalene/phytoene synthase family protein</fullName>
    </submittedName>
</protein>
<dbReference type="Proteomes" id="UP000294325">
    <property type="component" value="Chromosome"/>
</dbReference>
<organism evidence="2 3">
    <name type="scientific">Nitrosococcus wardiae</name>
    <dbReference type="NCBI Taxonomy" id="1814290"/>
    <lineage>
        <taxon>Bacteria</taxon>
        <taxon>Pseudomonadati</taxon>
        <taxon>Pseudomonadota</taxon>
        <taxon>Gammaproteobacteria</taxon>
        <taxon>Chromatiales</taxon>
        <taxon>Chromatiaceae</taxon>
        <taxon>Nitrosococcus</taxon>
    </lineage>
</organism>
<gene>
    <name evidence="2" type="ORF">E3U44_16805</name>
</gene>
<dbReference type="OrthoDB" id="9807580at2"/>
<dbReference type="AlphaFoldDB" id="A0A4V1AWA8"/>
<keyword evidence="1" id="KW-0808">Transferase</keyword>
<dbReference type="PROSITE" id="PS01044">
    <property type="entry name" value="SQUALEN_PHYTOEN_SYN_1"/>
    <property type="match status" value="1"/>
</dbReference>
<dbReference type="InterPro" id="IPR044844">
    <property type="entry name" value="Trans_IPPS_euk-type"/>
</dbReference>
<dbReference type="RefSeq" id="WP_134359239.1">
    <property type="nucleotide sequence ID" value="NZ_CP038033.1"/>
</dbReference>
<dbReference type="SUPFAM" id="SSF48576">
    <property type="entry name" value="Terpenoid synthases"/>
    <property type="match status" value="1"/>
</dbReference>
<dbReference type="EMBL" id="CP038033">
    <property type="protein sequence ID" value="QBQ55985.1"/>
    <property type="molecule type" value="Genomic_DNA"/>
</dbReference>
<dbReference type="GO" id="GO:0016117">
    <property type="term" value="P:carotenoid biosynthetic process"/>
    <property type="evidence" value="ECO:0007669"/>
    <property type="project" value="UniProtKB-ARBA"/>
</dbReference>
<dbReference type="InterPro" id="IPR002060">
    <property type="entry name" value="Squ/phyt_synthse"/>
</dbReference>
<dbReference type="InterPro" id="IPR019845">
    <property type="entry name" value="Squalene/phytoene_synthase_CS"/>
</dbReference>
<dbReference type="SFLD" id="SFLDG01018">
    <property type="entry name" value="Squalene/Phytoene_Synthase_Lik"/>
    <property type="match status" value="1"/>
</dbReference>
<proteinExistence type="predicted"/>
<dbReference type="GO" id="GO:0045338">
    <property type="term" value="P:farnesyl diphosphate metabolic process"/>
    <property type="evidence" value="ECO:0007669"/>
    <property type="project" value="InterPro"/>
</dbReference>